<keyword evidence="6" id="KW-0029">Amino-acid transport</keyword>
<dbReference type="InterPro" id="IPR000515">
    <property type="entry name" value="MetI-like"/>
</dbReference>
<dbReference type="Pfam" id="PF00528">
    <property type="entry name" value="BPD_transp_1"/>
    <property type="match status" value="1"/>
</dbReference>
<evidence type="ECO:0000256" key="9">
    <source>
        <dbReference type="RuleBase" id="RU363032"/>
    </source>
</evidence>
<gene>
    <name evidence="11" type="ORF">GGD53_002412</name>
</gene>
<keyword evidence="3 9" id="KW-0813">Transport</keyword>
<dbReference type="InterPro" id="IPR035906">
    <property type="entry name" value="MetI-like_sf"/>
</dbReference>
<dbReference type="GO" id="GO:0022857">
    <property type="term" value="F:transmembrane transporter activity"/>
    <property type="evidence" value="ECO:0007669"/>
    <property type="project" value="InterPro"/>
</dbReference>
<dbReference type="AlphaFoldDB" id="A0A7W6Q7H4"/>
<feature type="transmembrane region" description="Helical" evidence="9">
    <location>
        <begin position="197"/>
        <end position="220"/>
    </location>
</feature>
<keyword evidence="8 9" id="KW-0472">Membrane</keyword>
<proteinExistence type="inferred from homology"/>
<sequence length="231" mass="25323">MIFDSEVLLPDLYEILGAVPLTLVMALAVFVLSTVVGSLFAMIEYRRVPVLRQLVVAYKVAFKGVPMVVVIFLAYYGLPSTLQFLTSLVGVEYNGHSTPNWVTLIVALTACVAAFQAEVVKGALNSFDTGQADAAYSLGYKKSQLFRRVMLPQVIVAAIPDLANSFMVIMKALSLGFAIEVVDIFAQSQLTAALNFYYLEAFLVAVVIYMVIAYAVTQIADRTERALRVRT</sequence>
<evidence type="ECO:0000256" key="4">
    <source>
        <dbReference type="ARBA" id="ARBA00022475"/>
    </source>
</evidence>
<name>A0A7W6Q7H4_9HYPH</name>
<dbReference type="InterPro" id="IPR043429">
    <property type="entry name" value="ArtM/GltK/GlnP/TcyL/YhdX-like"/>
</dbReference>
<keyword evidence="12" id="KW-1185">Reference proteome</keyword>
<feature type="transmembrane region" description="Helical" evidence="9">
    <location>
        <begin position="15"/>
        <end position="43"/>
    </location>
</feature>
<feature type="domain" description="ABC transmembrane type-1" evidence="10">
    <location>
        <begin position="19"/>
        <end position="220"/>
    </location>
</feature>
<evidence type="ECO:0000256" key="5">
    <source>
        <dbReference type="ARBA" id="ARBA00022692"/>
    </source>
</evidence>
<dbReference type="PROSITE" id="PS50928">
    <property type="entry name" value="ABC_TM1"/>
    <property type="match status" value="1"/>
</dbReference>
<evidence type="ECO:0000256" key="2">
    <source>
        <dbReference type="ARBA" id="ARBA00010072"/>
    </source>
</evidence>
<dbReference type="EMBL" id="JACIFV010000006">
    <property type="protein sequence ID" value="MBB4192255.1"/>
    <property type="molecule type" value="Genomic_DNA"/>
</dbReference>
<comment type="caution">
    <text evidence="11">The sequence shown here is derived from an EMBL/GenBank/DDBJ whole genome shotgun (WGS) entry which is preliminary data.</text>
</comment>
<organism evidence="11 12">
    <name type="scientific">Rhizobium aethiopicum</name>
    <dbReference type="NCBI Taxonomy" id="1138170"/>
    <lineage>
        <taxon>Bacteria</taxon>
        <taxon>Pseudomonadati</taxon>
        <taxon>Pseudomonadota</taxon>
        <taxon>Alphaproteobacteria</taxon>
        <taxon>Hyphomicrobiales</taxon>
        <taxon>Rhizobiaceae</taxon>
        <taxon>Rhizobium/Agrobacterium group</taxon>
        <taxon>Rhizobium</taxon>
    </lineage>
</organism>
<evidence type="ECO:0000259" key="10">
    <source>
        <dbReference type="PROSITE" id="PS50928"/>
    </source>
</evidence>
<comment type="subcellular location">
    <subcellularLocation>
        <location evidence="1">Cell inner membrane</location>
        <topology evidence="1">Multi-pass membrane protein</topology>
    </subcellularLocation>
    <subcellularLocation>
        <location evidence="9">Cell membrane</location>
        <topology evidence="9">Multi-pass membrane protein</topology>
    </subcellularLocation>
</comment>
<keyword evidence="4" id="KW-1003">Cell membrane</keyword>
<accession>A0A7W6Q7H4</accession>
<evidence type="ECO:0000256" key="8">
    <source>
        <dbReference type="ARBA" id="ARBA00023136"/>
    </source>
</evidence>
<dbReference type="InterPro" id="IPR010065">
    <property type="entry name" value="AA_ABC_transptr_permease_3TM"/>
</dbReference>
<evidence type="ECO:0000313" key="11">
    <source>
        <dbReference type="EMBL" id="MBB4192255.1"/>
    </source>
</evidence>
<feature type="transmembrane region" description="Helical" evidence="9">
    <location>
        <begin position="55"/>
        <end position="78"/>
    </location>
</feature>
<dbReference type="GO" id="GO:0006865">
    <property type="term" value="P:amino acid transport"/>
    <property type="evidence" value="ECO:0007669"/>
    <property type="project" value="UniProtKB-KW"/>
</dbReference>
<dbReference type="PANTHER" id="PTHR30614">
    <property type="entry name" value="MEMBRANE COMPONENT OF AMINO ACID ABC TRANSPORTER"/>
    <property type="match status" value="1"/>
</dbReference>
<keyword evidence="5 9" id="KW-0812">Transmembrane</keyword>
<dbReference type="GO" id="GO:0043190">
    <property type="term" value="C:ATP-binding cassette (ABC) transporter complex"/>
    <property type="evidence" value="ECO:0007669"/>
    <property type="project" value="InterPro"/>
</dbReference>
<dbReference type="CDD" id="cd06261">
    <property type="entry name" value="TM_PBP2"/>
    <property type="match status" value="1"/>
</dbReference>
<dbReference type="PANTHER" id="PTHR30614:SF0">
    <property type="entry name" value="L-CYSTINE TRANSPORT SYSTEM PERMEASE PROTEIN TCYL"/>
    <property type="match status" value="1"/>
</dbReference>
<keyword evidence="7 9" id="KW-1133">Transmembrane helix</keyword>
<evidence type="ECO:0000256" key="6">
    <source>
        <dbReference type="ARBA" id="ARBA00022970"/>
    </source>
</evidence>
<evidence type="ECO:0000313" key="12">
    <source>
        <dbReference type="Proteomes" id="UP000524492"/>
    </source>
</evidence>
<comment type="similarity">
    <text evidence="2">Belongs to the binding-protein-dependent transport system permease family. HisMQ subfamily.</text>
</comment>
<feature type="transmembrane region" description="Helical" evidence="9">
    <location>
        <begin position="98"/>
        <end position="117"/>
    </location>
</feature>
<evidence type="ECO:0000256" key="1">
    <source>
        <dbReference type="ARBA" id="ARBA00004429"/>
    </source>
</evidence>
<evidence type="ECO:0000256" key="3">
    <source>
        <dbReference type="ARBA" id="ARBA00022448"/>
    </source>
</evidence>
<dbReference type="Proteomes" id="UP000524492">
    <property type="component" value="Unassembled WGS sequence"/>
</dbReference>
<reference evidence="11 12" key="1">
    <citation type="submission" date="2020-08" db="EMBL/GenBank/DDBJ databases">
        <title>Genomic Encyclopedia of Type Strains, Phase IV (KMG-V): Genome sequencing to study the core and pangenomes of soil and plant-associated prokaryotes.</title>
        <authorList>
            <person name="Whitman W."/>
        </authorList>
    </citation>
    <scope>NUCLEOTIDE SEQUENCE [LARGE SCALE GENOMIC DNA]</scope>
    <source>
        <strain evidence="11 12">SEMIA 4074</strain>
    </source>
</reference>
<dbReference type="Gene3D" id="1.10.3720.10">
    <property type="entry name" value="MetI-like"/>
    <property type="match status" value="1"/>
</dbReference>
<protein>
    <submittedName>
        <fullName evidence="11">L-cystine transport system permease protein</fullName>
    </submittedName>
</protein>
<feature type="transmembrane region" description="Helical" evidence="9">
    <location>
        <begin position="154"/>
        <end position="177"/>
    </location>
</feature>
<dbReference type="SUPFAM" id="SSF161098">
    <property type="entry name" value="MetI-like"/>
    <property type="match status" value="1"/>
</dbReference>
<dbReference type="NCBIfam" id="TIGR01726">
    <property type="entry name" value="HEQRo_perm_3TM"/>
    <property type="match status" value="1"/>
</dbReference>
<evidence type="ECO:0000256" key="7">
    <source>
        <dbReference type="ARBA" id="ARBA00022989"/>
    </source>
</evidence>